<feature type="transmembrane region" description="Helical" evidence="1">
    <location>
        <begin position="420"/>
        <end position="438"/>
    </location>
</feature>
<protein>
    <submittedName>
        <fullName evidence="3">M28 family peptidase</fullName>
    </submittedName>
</protein>
<dbReference type="AlphaFoldDB" id="A0AAX3N619"/>
<dbReference type="Proteomes" id="UP001221519">
    <property type="component" value="Chromosome"/>
</dbReference>
<keyword evidence="1" id="KW-0812">Transmembrane</keyword>
<evidence type="ECO:0000259" key="2">
    <source>
        <dbReference type="Pfam" id="PF04389"/>
    </source>
</evidence>
<keyword evidence="1" id="KW-0472">Membrane</keyword>
<name>A0AAX3N619_9BACL</name>
<evidence type="ECO:0000313" key="6">
    <source>
        <dbReference type="Proteomes" id="UP001221519"/>
    </source>
</evidence>
<dbReference type="GO" id="GO:0008235">
    <property type="term" value="F:metalloexopeptidase activity"/>
    <property type="evidence" value="ECO:0007669"/>
    <property type="project" value="InterPro"/>
</dbReference>
<dbReference type="EMBL" id="CP118102">
    <property type="protein sequence ID" value="WDH85285.1"/>
    <property type="molecule type" value="Genomic_DNA"/>
</dbReference>
<accession>A0AAX3N619</accession>
<dbReference type="Pfam" id="PF04389">
    <property type="entry name" value="Peptidase_M28"/>
    <property type="match status" value="1"/>
</dbReference>
<evidence type="ECO:0000313" key="4">
    <source>
        <dbReference type="EMBL" id="WDI02104.1"/>
    </source>
</evidence>
<dbReference type="InterPro" id="IPR045175">
    <property type="entry name" value="M28_fam"/>
</dbReference>
<dbReference type="RefSeq" id="WP_205055317.1">
    <property type="nucleotide sequence ID" value="NZ_CP118102.1"/>
</dbReference>
<dbReference type="Proteomes" id="UP001220962">
    <property type="component" value="Plasmid unnamed1"/>
</dbReference>
<sequence>MTSQPPLAGRASAGAGAGAARLLKRTGIASALLVALFAGLLQVRAPQPAGPDAPADAFSAARAMEKVGVIAAEPRPAGSPAHDRVRDFLLAELTGLGLQPEVQTAEADSIWEPGRRVPIENIIARFPGTAGGSGKAVLLMAHYDSVPGTPGAGDNAAAIAAMLETARALRAGEPLKNDVLLLMTDGEEMGLHGAKAFAYEHPLARSVGLALNFDARGNRGPSFMFETSEDNGGLIREFVRGAPQPVAYSLLHYAYNLLSNETDLTPLMDSGLPGMNFVFAMGLNAYHKESDTPDNLDAASLQHHGSYMLGLARHFGGLDLENIRREDRVYFNVFGGTMVSYTHTWAVGLTLPCALLLLATLWHGFKRRRLTVGGLGGGLLLALLGIGLTYGIGALAWSIVRAEASPPQYAEIVEDPIVSAFYFVGVLALALAIAFVPVRLVSRLIRADDLWGGALLLWMLLCAGTALWLPGGSYLLLWPLLFSLIGLNVSFAVQRNAAGMLSALSAMPGIALFAPVAYLTFVMLTSEMTAELVAFSTLPCTLIYPLLKGAGRNGNGKGASRGKEEMEEQLT</sequence>
<dbReference type="EMBL" id="CP118108">
    <property type="protein sequence ID" value="WDI02104.1"/>
    <property type="molecule type" value="Genomic_DNA"/>
</dbReference>
<feature type="transmembrane region" description="Helical" evidence="1">
    <location>
        <begin position="475"/>
        <end position="493"/>
    </location>
</feature>
<dbReference type="SUPFAM" id="SSF53187">
    <property type="entry name" value="Zn-dependent exopeptidases"/>
    <property type="match status" value="1"/>
</dbReference>
<proteinExistence type="predicted"/>
<dbReference type="PANTHER" id="PTHR12147:SF26">
    <property type="entry name" value="PEPTIDASE M28 DOMAIN-CONTAINING PROTEIN"/>
    <property type="match status" value="1"/>
</dbReference>
<organism evidence="3 5">
    <name type="scientific">Paenibacillus urinalis</name>
    <dbReference type="NCBI Taxonomy" id="521520"/>
    <lineage>
        <taxon>Bacteria</taxon>
        <taxon>Bacillati</taxon>
        <taxon>Bacillota</taxon>
        <taxon>Bacilli</taxon>
        <taxon>Bacillales</taxon>
        <taxon>Paenibacillaceae</taxon>
        <taxon>Paenibacillus</taxon>
    </lineage>
</organism>
<feature type="transmembrane region" description="Helical" evidence="1">
    <location>
        <begin position="450"/>
        <end position="469"/>
    </location>
</feature>
<feature type="transmembrane region" description="Helical" evidence="1">
    <location>
        <begin position="345"/>
        <end position="365"/>
    </location>
</feature>
<keyword evidence="6" id="KW-1185">Reference proteome</keyword>
<keyword evidence="3" id="KW-0614">Plasmid</keyword>
<geneLocation type="plasmid" evidence="3 5">
    <name>unnamed1</name>
</geneLocation>
<keyword evidence="1" id="KW-1133">Transmembrane helix</keyword>
<reference evidence="3 6" key="1">
    <citation type="submission" date="2023-02" db="EMBL/GenBank/DDBJ databases">
        <title>Pathogen: clinical or host-associated sample.</title>
        <authorList>
            <person name="Hergert J."/>
            <person name="Casey R."/>
            <person name="Wagner J."/>
            <person name="Young E.L."/>
            <person name="Oakeson K.F."/>
        </authorList>
    </citation>
    <scope>NUCLEOTIDE SEQUENCE</scope>
    <source>
        <strain evidence="4 6">2022CK-00829</strain>
        <strain evidence="3">2022CK-00830</strain>
        <plasmid evidence="3">unnamed1</plasmid>
    </source>
</reference>
<dbReference type="Gene3D" id="3.40.630.10">
    <property type="entry name" value="Zn peptidases"/>
    <property type="match status" value="1"/>
</dbReference>
<evidence type="ECO:0000313" key="5">
    <source>
        <dbReference type="Proteomes" id="UP001220962"/>
    </source>
</evidence>
<evidence type="ECO:0000313" key="3">
    <source>
        <dbReference type="EMBL" id="WDH85285.1"/>
    </source>
</evidence>
<feature type="domain" description="Peptidase M28" evidence="2">
    <location>
        <begin position="121"/>
        <end position="310"/>
    </location>
</feature>
<evidence type="ECO:0000256" key="1">
    <source>
        <dbReference type="SAM" id="Phobius"/>
    </source>
</evidence>
<dbReference type="InterPro" id="IPR007484">
    <property type="entry name" value="Peptidase_M28"/>
</dbReference>
<feature type="transmembrane region" description="Helical" evidence="1">
    <location>
        <begin position="377"/>
        <end position="400"/>
    </location>
</feature>
<feature type="transmembrane region" description="Helical" evidence="1">
    <location>
        <begin position="528"/>
        <end position="547"/>
    </location>
</feature>
<dbReference type="GO" id="GO:0006508">
    <property type="term" value="P:proteolysis"/>
    <property type="evidence" value="ECO:0007669"/>
    <property type="project" value="InterPro"/>
</dbReference>
<feature type="transmembrane region" description="Helical" evidence="1">
    <location>
        <begin position="500"/>
        <end position="522"/>
    </location>
</feature>
<gene>
    <name evidence="3" type="ORF">PUW23_25965</name>
    <name evidence="4" type="ORF">PUW25_23390</name>
</gene>
<dbReference type="PANTHER" id="PTHR12147">
    <property type="entry name" value="METALLOPEPTIDASE M28 FAMILY MEMBER"/>
    <property type="match status" value="1"/>
</dbReference>